<dbReference type="RefSeq" id="XP_007368400.1">
    <property type="nucleotide sequence ID" value="XM_007368338.1"/>
</dbReference>
<gene>
    <name evidence="3" type="ORF">DICSQDRAFT_66062</name>
</gene>
<accession>R7SSJ5</accession>
<protein>
    <submittedName>
        <fullName evidence="3">Uncharacterized protein</fullName>
    </submittedName>
</protein>
<keyword evidence="2" id="KW-0812">Transmembrane</keyword>
<dbReference type="EMBL" id="JH719430">
    <property type="protein sequence ID" value="EJF58928.1"/>
    <property type="molecule type" value="Genomic_DNA"/>
</dbReference>
<keyword evidence="2" id="KW-0472">Membrane</keyword>
<evidence type="ECO:0000313" key="4">
    <source>
        <dbReference type="Proteomes" id="UP000053319"/>
    </source>
</evidence>
<feature type="region of interest" description="Disordered" evidence="1">
    <location>
        <begin position="317"/>
        <end position="413"/>
    </location>
</feature>
<feature type="transmembrane region" description="Helical" evidence="2">
    <location>
        <begin position="20"/>
        <end position="41"/>
    </location>
</feature>
<feature type="transmembrane region" description="Helical" evidence="2">
    <location>
        <begin position="233"/>
        <end position="256"/>
    </location>
</feature>
<evidence type="ECO:0000313" key="3">
    <source>
        <dbReference type="EMBL" id="EJF58928.1"/>
    </source>
</evidence>
<feature type="compositionally biased region" description="Polar residues" evidence="1">
    <location>
        <begin position="372"/>
        <end position="397"/>
    </location>
</feature>
<organism evidence="3 4">
    <name type="scientific">Dichomitus squalens (strain LYAD-421)</name>
    <name type="common">Western red white-rot fungus</name>
    <dbReference type="NCBI Taxonomy" id="732165"/>
    <lineage>
        <taxon>Eukaryota</taxon>
        <taxon>Fungi</taxon>
        <taxon>Dikarya</taxon>
        <taxon>Basidiomycota</taxon>
        <taxon>Agaricomycotina</taxon>
        <taxon>Agaricomycetes</taxon>
        <taxon>Polyporales</taxon>
        <taxon>Polyporaceae</taxon>
        <taxon>Dichomitus</taxon>
    </lineage>
</organism>
<dbReference type="OrthoDB" id="2548432at2759"/>
<sequence>MSDTSPPFVLQQTVEGGLKFLMLGTVLSSFLIPIAIMLFYFSTARLRRQPLFILNFLAILLGIAQGVLNFYSAVSLRMLPSSVPTGIVIVITAMEFLLPICVQAILLIRLAAVYRPRDLAPKLCLAIYIPVVAFKVARLVNAGITVQYLLSHMPNDAGVIVAAQIVWGTKYVKIEWFLQLFDDMYVKLSCIAGCAYADVLSRFVSGLFVYRLYSHIKDKSSAQDSWGDRFRTLFYIFVSNFIFPIIFNIAEIAVIFYDTNFLHGLVVVTVNCYVTILGVLLATIWGQGSARGTLPALAGAKEGHKSTAMTTLRFASRNAPNAGGQTSQDADDEFGFSEDESMPSMKMESSTRGSDSITQGSMGEEVQEKRLSASSTGRPTVRTRTTLRESVTAVNVQERTDPPTPVSVYASDPESFHTAADAMYDAV</sequence>
<feature type="transmembrane region" description="Helical" evidence="2">
    <location>
        <begin position="123"/>
        <end position="144"/>
    </location>
</feature>
<dbReference type="AlphaFoldDB" id="R7SSJ5"/>
<feature type="compositionally biased region" description="Acidic residues" evidence="1">
    <location>
        <begin position="329"/>
        <end position="341"/>
    </location>
</feature>
<keyword evidence="2" id="KW-1133">Transmembrane helix</keyword>
<proteinExistence type="predicted"/>
<feature type="transmembrane region" description="Helical" evidence="2">
    <location>
        <begin position="262"/>
        <end position="285"/>
    </location>
</feature>
<name>R7SSJ5_DICSQ</name>
<feature type="compositionally biased region" description="Polar residues" evidence="1">
    <location>
        <begin position="347"/>
        <end position="361"/>
    </location>
</feature>
<dbReference type="Proteomes" id="UP000053319">
    <property type="component" value="Unassembled WGS sequence"/>
</dbReference>
<dbReference type="KEGG" id="dsq:DICSQDRAFT_66062"/>
<dbReference type="HOGENOM" id="CLU_642535_0_0_1"/>
<evidence type="ECO:0000256" key="2">
    <source>
        <dbReference type="SAM" id="Phobius"/>
    </source>
</evidence>
<feature type="transmembrane region" description="Helical" evidence="2">
    <location>
        <begin position="53"/>
        <end position="74"/>
    </location>
</feature>
<reference evidence="3 4" key="1">
    <citation type="journal article" date="2012" name="Science">
        <title>The Paleozoic origin of enzymatic lignin decomposition reconstructed from 31 fungal genomes.</title>
        <authorList>
            <person name="Floudas D."/>
            <person name="Binder M."/>
            <person name="Riley R."/>
            <person name="Barry K."/>
            <person name="Blanchette R.A."/>
            <person name="Henrissat B."/>
            <person name="Martinez A.T."/>
            <person name="Otillar R."/>
            <person name="Spatafora J.W."/>
            <person name="Yadav J.S."/>
            <person name="Aerts A."/>
            <person name="Benoit I."/>
            <person name="Boyd A."/>
            <person name="Carlson A."/>
            <person name="Copeland A."/>
            <person name="Coutinho P.M."/>
            <person name="de Vries R.P."/>
            <person name="Ferreira P."/>
            <person name="Findley K."/>
            <person name="Foster B."/>
            <person name="Gaskell J."/>
            <person name="Glotzer D."/>
            <person name="Gorecki P."/>
            <person name="Heitman J."/>
            <person name="Hesse C."/>
            <person name="Hori C."/>
            <person name="Igarashi K."/>
            <person name="Jurgens J.A."/>
            <person name="Kallen N."/>
            <person name="Kersten P."/>
            <person name="Kohler A."/>
            <person name="Kuees U."/>
            <person name="Kumar T.K.A."/>
            <person name="Kuo A."/>
            <person name="LaButti K."/>
            <person name="Larrondo L.F."/>
            <person name="Lindquist E."/>
            <person name="Ling A."/>
            <person name="Lombard V."/>
            <person name="Lucas S."/>
            <person name="Lundell T."/>
            <person name="Martin R."/>
            <person name="McLaughlin D.J."/>
            <person name="Morgenstern I."/>
            <person name="Morin E."/>
            <person name="Murat C."/>
            <person name="Nagy L.G."/>
            <person name="Nolan M."/>
            <person name="Ohm R.A."/>
            <person name="Patyshakuliyeva A."/>
            <person name="Rokas A."/>
            <person name="Ruiz-Duenas F.J."/>
            <person name="Sabat G."/>
            <person name="Salamov A."/>
            <person name="Samejima M."/>
            <person name="Schmutz J."/>
            <person name="Slot J.C."/>
            <person name="St John F."/>
            <person name="Stenlid J."/>
            <person name="Sun H."/>
            <person name="Sun S."/>
            <person name="Syed K."/>
            <person name="Tsang A."/>
            <person name="Wiebenga A."/>
            <person name="Young D."/>
            <person name="Pisabarro A."/>
            <person name="Eastwood D.C."/>
            <person name="Martin F."/>
            <person name="Cullen D."/>
            <person name="Grigoriev I.V."/>
            <person name="Hibbett D.S."/>
        </authorList>
    </citation>
    <scope>NUCLEOTIDE SEQUENCE [LARGE SCALE GENOMIC DNA]</scope>
    <source>
        <strain evidence="3 4">LYAD-421 SS1</strain>
    </source>
</reference>
<dbReference type="GeneID" id="18843426"/>
<feature type="transmembrane region" description="Helical" evidence="2">
    <location>
        <begin position="86"/>
        <end position="111"/>
    </location>
</feature>
<evidence type="ECO:0000256" key="1">
    <source>
        <dbReference type="SAM" id="MobiDB-lite"/>
    </source>
</evidence>